<organism evidence="1 2">
    <name type="scientific">Artomyces pyxidatus</name>
    <dbReference type="NCBI Taxonomy" id="48021"/>
    <lineage>
        <taxon>Eukaryota</taxon>
        <taxon>Fungi</taxon>
        <taxon>Dikarya</taxon>
        <taxon>Basidiomycota</taxon>
        <taxon>Agaricomycotina</taxon>
        <taxon>Agaricomycetes</taxon>
        <taxon>Russulales</taxon>
        <taxon>Auriscalpiaceae</taxon>
        <taxon>Artomyces</taxon>
    </lineage>
</organism>
<reference evidence="1" key="1">
    <citation type="submission" date="2021-03" db="EMBL/GenBank/DDBJ databases">
        <authorList>
            <consortium name="DOE Joint Genome Institute"/>
            <person name="Ahrendt S."/>
            <person name="Looney B.P."/>
            <person name="Miyauchi S."/>
            <person name="Morin E."/>
            <person name="Drula E."/>
            <person name="Courty P.E."/>
            <person name="Chicoki N."/>
            <person name="Fauchery L."/>
            <person name="Kohler A."/>
            <person name="Kuo A."/>
            <person name="Labutti K."/>
            <person name="Pangilinan J."/>
            <person name="Lipzen A."/>
            <person name="Riley R."/>
            <person name="Andreopoulos W."/>
            <person name="He G."/>
            <person name="Johnson J."/>
            <person name="Barry K.W."/>
            <person name="Grigoriev I.V."/>
            <person name="Nagy L."/>
            <person name="Hibbett D."/>
            <person name="Henrissat B."/>
            <person name="Matheny P.B."/>
            <person name="Labbe J."/>
            <person name="Martin F."/>
        </authorList>
    </citation>
    <scope>NUCLEOTIDE SEQUENCE</scope>
    <source>
        <strain evidence="1">HHB10654</strain>
    </source>
</reference>
<protein>
    <submittedName>
        <fullName evidence="1">Uncharacterized protein</fullName>
    </submittedName>
</protein>
<gene>
    <name evidence="1" type="ORF">BV25DRAFT_1806882</name>
</gene>
<name>A0ACB8SW89_9AGAM</name>
<comment type="caution">
    <text evidence="1">The sequence shown here is derived from an EMBL/GenBank/DDBJ whole genome shotgun (WGS) entry which is preliminary data.</text>
</comment>
<accession>A0ACB8SW89</accession>
<evidence type="ECO:0000313" key="1">
    <source>
        <dbReference type="EMBL" id="KAI0060763.1"/>
    </source>
</evidence>
<sequence>RCFPHVINISVQTALKSLSKSAPDPLPLSDRLEHQNPHALKEDPVGKCRSVVGACRDSSMRREDFLKEIEAGNKAKVWKDGTEAVQLRVVQLLRDVETRWSSTFLMIDRALELSQAVNSFMSSRDALAGLVLTPTDYEVLSDIRNFLSIPHETQQELSFEQTPTLPHVIPSYELLVTMLRDAQVTLPRIRPAIQEAIRKIEEYMNIERQKPIYAVSISEISPVRV</sequence>
<dbReference type="EMBL" id="MU277217">
    <property type="protein sequence ID" value="KAI0060763.1"/>
    <property type="molecule type" value="Genomic_DNA"/>
</dbReference>
<feature type="non-terminal residue" evidence="1">
    <location>
        <position position="1"/>
    </location>
</feature>
<evidence type="ECO:0000313" key="2">
    <source>
        <dbReference type="Proteomes" id="UP000814140"/>
    </source>
</evidence>
<keyword evidence="2" id="KW-1185">Reference proteome</keyword>
<reference evidence="1" key="2">
    <citation type="journal article" date="2022" name="New Phytol.">
        <title>Evolutionary transition to the ectomycorrhizal habit in the genomes of a hyperdiverse lineage of mushroom-forming fungi.</title>
        <authorList>
            <person name="Looney B."/>
            <person name="Miyauchi S."/>
            <person name="Morin E."/>
            <person name="Drula E."/>
            <person name="Courty P.E."/>
            <person name="Kohler A."/>
            <person name="Kuo A."/>
            <person name="LaButti K."/>
            <person name="Pangilinan J."/>
            <person name="Lipzen A."/>
            <person name="Riley R."/>
            <person name="Andreopoulos W."/>
            <person name="He G."/>
            <person name="Johnson J."/>
            <person name="Nolan M."/>
            <person name="Tritt A."/>
            <person name="Barry K.W."/>
            <person name="Grigoriev I.V."/>
            <person name="Nagy L.G."/>
            <person name="Hibbett D."/>
            <person name="Henrissat B."/>
            <person name="Matheny P.B."/>
            <person name="Labbe J."/>
            <person name="Martin F.M."/>
        </authorList>
    </citation>
    <scope>NUCLEOTIDE SEQUENCE</scope>
    <source>
        <strain evidence="1">HHB10654</strain>
    </source>
</reference>
<proteinExistence type="predicted"/>
<dbReference type="Proteomes" id="UP000814140">
    <property type="component" value="Unassembled WGS sequence"/>
</dbReference>